<comment type="similarity">
    <text evidence="1">Belongs to the short-chain dehydrogenases/reductases (SDR) family.</text>
</comment>
<evidence type="ECO:0000256" key="2">
    <source>
        <dbReference type="ARBA" id="ARBA00022857"/>
    </source>
</evidence>
<name>A0A6A5Z577_9PLEO</name>
<dbReference type="GO" id="GO:0005737">
    <property type="term" value="C:cytoplasm"/>
    <property type="evidence" value="ECO:0007669"/>
    <property type="project" value="TreeGrafter"/>
</dbReference>
<evidence type="ECO:0000313" key="4">
    <source>
        <dbReference type="EMBL" id="KAF2114582.1"/>
    </source>
</evidence>
<evidence type="ECO:0000256" key="1">
    <source>
        <dbReference type="ARBA" id="ARBA00006484"/>
    </source>
</evidence>
<dbReference type="Proteomes" id="UP000799770">
    <property type="component" value="Unassembled WGS sequence"/>
</dbReference>
<dbReference type="PANTHER" id="PTHR44229:SF4">
    <property type="entry name" value="15-HYDROXYPROSTAGLANDIN DEHYDROGENASE [NAD(+)]"/>
    <property type="match status" value="1"/>
</dbReference>
<dbReference type="Gene3D" id="3.40.50.720">
    <property type="entry name" value="NAD(P)-binding Rossmann-like Domain"/>
    <property type="match status" value="1"/>
</dbReference>
<dbReference type="GO" id="GO:0016616">
    <property type="term" value="F:oxidoreductase activity, acting on the CH-OH group of donors, NAD or NADP as acceptor"/>
    <property type="evidence" value="ECO:0007669"/>
    <property type="project" value="TreeGrafter"/>
</dbReference>
<dbReference type="SUPFAM" id="SSF51735">
    <property type="entry name" value="NAD(P)-binding Rossmann-fold domains"/>
    <property type="match status" value="1"/>
</dbReference>
<evidence type="ECO:0000256" key="3">
    <source>
        <dbReference type="ARBA" id="ARBA00023002"/>
    </source>
</evidence>
<keyword evidence="5" id="KW-1185">Reference proteome</keyword>
<dbReference type="PANTHER" id="PTHR44229">
    <property type="entry name" value="15-HYDROXYPROSTAGLANDIN DEHYDROGENASE [NAD(+)]"/>
    <property type="match status" value="1"/>
</dbReference>
<dbReference type="PRINTS" id="PR00081">
    <property type="entry name" value="GDHRDH"/>
</dbReference>
<keyword evidence="2" id="KW-0521">NADP</keyword>
<accession>A0A6A5Z577</accession>
<keyword evidence="3" id="KW-0560">Oxidoreductase</keyword>
<reference evidence="4" key="1">
    <citation type="journal article" date="2020" name="Stud. Mycol.">
        <title>101 Dothideomycetes genomes: a test case for predicting lifestyles and emergence of pathogens.</title>
        <authorList>
            <person name="Haridas S."/>
            <person name="Albert R."/>
            <person name="Binder M."/>
            <person name="Bloem J."/>
            <person name="Labutti K."/>
            <person name="Salamov A."/>
            <person name="Andreopoulos B."/>
            <person name="Baker S."/>
            <person name="Barry K."/>
            <person name="Bills G."/>
            <person name="Bluhm B."/>
            <person name="Cannon C."/>
            <person name="Castanera R."/>
            <person name="Culley D."/>
            <person name="Daum C."/>
            <person name="Ezra D."/>
            <person name="Gonzalez J."/>
            <person name="Henrissat B."/>
            <person name="Kuo A."/>
            <person name="Liang C."/>
            <person name="Lipzen A."/>
            <person name="Lutzoni F."/>
            <person name="Magnuson J."/>
            <person name="Mondo S."/>
            <person name="Nolan M."/>
            <person name="Ohm R."/>
            <person name="Pangilinan J."/>
            <person name="Park H.-J."/>
            <person name="Ramirez L."/>
            <person name="Alfaro M."/>
            <person name="Sun H."/>
            <person name="Tritt A."/>
            <person name="Yoshinaga Y."/>
            <person name="Zwiers L.-H."/>
            <person name="Turgeon B."/>
            <person name="Goodwin S."/>
            <person name="Spatafora J."/>
            <person name="Crous P."/>
            <person name="Grigoriev I."/>
        </authorList>
    </citation>
    <scope>NUCLEOTIDE SEQUENCE</scope>
    <source>
        <strain evidence="4">CBS 627.86</strain>
    </source>
</reference>
<dbReference type="EMBL" id="ML977325">
    <property type="protein sequence ID" value="KAF2114582.1"/>
    <property type="molecule type" value="Genomic_DNA"/>
</dbReference>
<organism evidence="4 5">
    <name type="scientific">Lophiotrema nucula</name>
    <dbReference type="NCBI Taxonomy" id="690887"/>
    <lineage>
        <taxon>Eukaryota</taxon>
        <taxon>Fungi</taxon>
        <taxon>Dikarya</taxon>
        <taxon>Ascomycota</taxon>
        <taxon>Pezizomycotina</taxon>
        <taxon>Dothideomycetes</taxon>
        <taxon>Pleosporomycetidae</taxon>
        <taxon>Pleosporales</taxon>
        <taxon>Lophiotremataceae</taxon>
        <taxon>Lophiotrema</taxon>
    </lineage>
</organism>
<dbReference type="InterPro" id="IPR036291">
    <property type="entry name" value="NAD(P)-bd_dom_sf"/>
</dbReference>
<evidence type="ECO:0000313" key="5">
    <source>
        <dbReference type="Proteomes" id="UP000799770"/>
    </source>
</evidence>
<dbReference type="AlphaFoldDB" id="A0A6A5Z577"/>
<dbReference type="PROSITE" id="PS00061">
    <property type="entry name" value="ADH_SHORT"/>
    <property type="match status" value="1"/>
</dbReference>
<dbReference type="Pfam" id="PF00106">
    <property type="entry name" value="adh_short"/>
    <property type="match status" value="1"/>
</dbReference>
<sequence length="380" mass="40935">MASWDGPAAIRQSPPIDLSVPYDADWVKDKVILITGGASGFGAAFVRHWAKHGAIVIAGDINTAKGLEVVASVRQDCGHDRVHFVHCDVTSWQSQVAFFKQAVALSPHGGIDCVVANAGIAGHDPLQLPDSSISDMESPPEPKFAVIDVNLTGVLYTTHLAYHYLPRNPGSGPSSITSNPETRTRDRHLLLLGSIASLAPIVVQPLYGAAKHAVLGLFRSLRSTAFERDGIRVNLICPYFIDTPIVTPGARVMLAGGAMGKVEDVVDAATRFVASSNILGRALVVGPKVKLREVPTGPSTCTWELDVKNDGDEQDHGVKRYETAIWECYADDWEEVDAFDRNIVRVLNAVQAARGWTGWAIDIAKVMLGPIPVVGRLVQQ</sequence>
<protein>
    <submittedName>
        <fullName evidence="4">Uncharacterized protein</fullName>
    </submittedName>
</protein>
<dbReference type="OrthoDB" id="498125at2759"/>
<proteinExistence type="inferred from homology"/>
<dbReference type="InterPro" id="IPR002347">
    <property type="entry name" value="SDR_fam"/>
</dbReference>
<gene>
    <name evidence="4" type="ORF">BDV96DRAFT_494839</name>
</gene>
<dbReference type="InterPro" id="IPR020904">
    <property type="entry name" value="Sc_DH/Rdtase_CS"/>
</dbReference>